<comment type="similarity">
    <text evidence="1">Belongs to the myoviridae tail sheath protein family.</text>
</comment>
<name>A0ABY3WYH8_9GAMM</name>
<accession>A0ABY3WYH8</accession>
<feature type="domain" description="Tail sheath protein subtilisin-like" evidence="2">
    <location>
        <begin position="202"/>
        <end position="361"/>
    </location>
</feature>
<dbReference type="Pfam" id="PF04984">
    <property type="entry name" value="Phage_sheath_1"/>
    <property type="match status" value="1"/>
</dbReference>
<evidence type="ECO:0000259" key="2">
    <source>
        <dbReference type="Pfam" id="PF04984"/>
    </source>
</evidence>
<evidence type="ECO:0000313" key="6">
    <source>
        <dbReference type="Proteomes" id="UP000829542"/>
    </source>
</evidence>
<evidence type="ECO:0000259" key="3">
    <source>
        <dbReference type="Pfam" id="PF17481"/>
    </source>
</evidence>
<evidence type="ECO:0000256" key="1">
    <source>
        <dbReference type="ARBA" id="ARBA00008005"/>
    </source>
</evidence>
<reference evidence="5 6" key="1">
    <citation type="submission" date="2022-03" db="EMBL/GenBank/DDBJ databases">
        <title>Ignatzschineria rhizosphaerae HR5S32.</title>
        <authorList>
            <person name="Sun J.Q."/>
            <person name="Feng J.Y."/>
        </authorList>
    </citation>
    <scope>NUCLEOTIDE SEQUENCE [LARGE SCALE GENOMIC DNA]</scope>
    <source>
        <strain evidence="5 6">HR5S32</strain>
    </source>
</reference>
<dbReference type="InterPro" id="IPR020287">
    <property type="entry name" value="Tail_sheath_C"/>
</dbReference>
<dbReference type="InterPro" id="IPR007067">
    <property type="entry name" value="Tail_sheath"/>
</dbReference>
<dbReference type="RefSeq" id="WP_242148140.1">
    <property type="nucleotide sequence ID" value="NZ_CP093379.1"/>
</dbReference>
<dbReference type="EMBL" id="CP093379">
    <property type="protein sequence ID" value="UNM95667.1"/>
    <property type="molecule type" value="Genomic_DNA"/>
</dbReference>
<dbReference type="InterPro" id="IPR035326">
    <property type="entry name" value="Beta_sandwich_Seath"/>
</dbReference>
<dbReference type="Pfam" id="PF17482">
    <property type="entry name" value="Phage_sheath_1C"/>
    <property type="match status" value="1"/>
</dbReference>
<feature type="domain" description="Phage tail sheath protein-like beta-sandwich" evidence="3">
    <location>
        <begin position="98"/>
        <end position="192"/>
    </location>
</feature>
<keyword evidence="6" id="KW-1185">Reference proteome</keyword>
<organism evidence="5 6">
    <name type="scientific">Ignatzschineria rhizosphaerae</name>
    <dbReference type="NCBI Taxonomy" id="2923279"/>
    <lineage>
        <taxon>Bacteria</taxon>
        <taxon>Pseudomonadati</taxon>
        <taxon>Pseudomonadota</taxon>
        <taxon>Gammaproteobacteria</taxon>
        <taxon>Cardiobacteriales</taxon>
        <taxon>Ignatzschineriaceae</taxon>
        <taxon>Ignatzschineria</taxon>
    </lineage>
</organism>
<feature type="domain" description="Tail sheath protein C-terminal" evidence="4">
    <location>
        <begin position="370"/>
        <end position="481"/>
    </location>
</feature>
<dbReference type="PIRSF" id="PIRSF007349">
    <property type="entry name" value="Tsp_L"/>
    <property type="match status" value="1"/>
</dbReference>
<proteinExistence type="inferred from homology"/>
<dbReference type="Pfam" id="PF17481">
    <property type="entry name" value="Phage_sheath_domII"/>
    <property type="match status" value="1"/>
</dbReference>
<dbReference type="Proteomes" id="UP000829542">
    <property type="component" value="Chromosome"/>
</dbReference>
<evidence type="ECO:0000259" key="4">
    <source>
        <dbReference type="Pfam" id="PF17482"/>
    </source>
</evidence>
<protein>
    <submittedName>
        <fullName evidence="5">Phage tail sheath subtilisin-like domain-containing protein</fullName>
    </submittedName>
</protein>
<evidence type="ECO:0000313" key="5">
    <source>
        <dbReference type="EMBL" id="UNM95667.1"/>
    </source>
</evidence>
<sequence length="484" mass="52772">MAISHNNIPNNIRTPLAFIEIDNTGAISGTPAPLHKVLMIGLSNENGKAPEGEVTRIHNPNSAIEAFGYGSMGHFMAQTFFDNNKEGNVYALPLKEVGTAAKGSIEIIGSATHGGTVALYVAGTRVQIVIPRGAPSAKMHELTASAINGALLPVTAEVVTNKVELTARWKGETGNETTLLVNYHGEPMPQGIEFKITAMSKGSGSPDVSDAIIALGQDWYQHIIMPFTDTVSLDALRDELMLRWGPMQQIDGMAYVAKSGTFGELSAFGLKRNDHVISCLGIYGSPTPSYQIAAAYGAVASKYIAIDPARPLQTLVLKSVVAPKTIDGFERNERNLLLHDGISTTTISNGNEVQLERAITMYRTNSFGANDPSYLDIMTPHTLSYYRYAVRTRIMLKYPRHKLADDDANISPGQAVVKPKTIKAELIALYGELEWQGLFENVDAFAESLIVERNENDRNRIDVLSQPDLVNQFMVYAETTQFVL</sequence>
<gene>
    <name evidence="5" type="ORF">MMG00_10645</name>
</gene>
<dbReference type="InterPro" id="IPR035089">
    <property type="entry name" value="Phage_sheath_subtilisin"/>
</dbReference>